<evidence type="ECO:0000259" key="5">
    <source>
        <dbReference type="Pfam" id="PF00389"/>
    </source>
</evidence>
<accession>A0A7W7K6F0</accession>
<dbReference type="FunFam" id="3.40.50.720:FF:000203">
    <property type="entry name" value="D-3-phosphoglycerate dehydrogenase (SerA)"/>
    <property type="match status" value="1"/>
</dbReference>
<sequence length="339" mass="36389">MNADTTQPNTPPPVARKPRVIVTRRLLPAIEARMQDLFDVQFNPDDKPLSREELAAAMDACDVLVPTVTDRLDAALIASAGERLKLIAQFGAGTDNIDVAAAHARRILVSNTPGVFTDDTADLTLALIIFVARGFAESARVLGEGGWEGWSPTSLLGHNLVGKRLGIVGMGRIGQGVARRARAFGLEIAYHNRNRLPVELEAELAAHYQPELDALVAQSDILTLHCPALPGGEALLDHRRLALMKDGALLINTARGQLVDEEALIESLRGGRLGGAGLDVFAGEPHLDPRLLAFPNVLVLPHLGSATREGREAAGERVIANIRSWADGHRLPDRVLPPT</sequence>
<dbReference type="Gene3D" id="3.40.50.720">
    <property type="entry name" value="NAD(P)-binding Rossmann-like Domain"/>
    <property type="match status" value="2"/>
</dbReference>
<organism evidence="7 8">
    <name type="scientific">Novosphingobium chloroacetimidivorans</name>
    <dbReference type="NCBI Taxonomy" id="1428314"/>
    <lineage>
        <taxon>Bacteria</taxon>
        <taxon>Pseudomonadati</taxon>
        <taxon>Pseudomonadota</taxon>
        <taxon>Alphaproteobacteria</taxon>
        <taxon>Sphingomonadales</taxon>
        <taxon>Sphingomonadaceae</taxon>
        <taxon>Novosphingobium</taxon>
    </lineage>
</organism>
<comment type="caution">
    <text evidence="7">The sequence shown here is derived from an EMBL/GenBank/DDBJ whole genome shotgun (WGS) entry which is preliminary data.</text>
</comment>
<dbReference type="GO" id="GO:0005829">
    <property type="term" value="C:cytosol"/>
    <property type="evidence" value="ECO:0007669"/>
    <property type="project" value="TreeGrafter"/>
</dbReference>
<protein>
    <submittedName>
        <fullName evidence="7">Glyoxylate reductase</fullName>
        <ecNumber evidence="7">1.1.1.26</ecNumber>
    </submittedName>
</protein>
<evidence type="ECO:0000313" key="7">
    <source>
        <dbReference type="EMBL" id="MBB4857114.1"/>
    </source>
</evidence>
<dbReference type="GO" id="GO:0047964">
    <property type="term" value="F:glyoxylate reductase (NADH) activity"/>
    <property type="evidence" value="ECO:0007669"/>
    <property type="project" value="UniProtKB-EC"/>
</dbReference>
<gene>
    <name evidence="7" type="ORF">HNO88_000411</name>
</gene>
<dbReference type="SUPFAM" id="SSF51735">
    <property type="entry name" value="NAD(P)-binding Rossmann-fold domains"/>
    <property type="match status" value="1"/>
</dbReference>
<dbReference type="GO" id="GO:0051287">
    <property type="term" value="F:NAD binding"/>
    <property type="evidence" value="ECO:0007669"/>
    <property type="project" value="InterPro"/>
</dbReference>
<dbReference type="InterPro" id="IPR036291">
    <property type="entry name" value="NAD(P)-bd_dom_sf"/>
</dbReference>
<dbReference type="GO" id="GO:0030267">
    <property type="term" value="F:glyoxylate reductase (NADPH) activity"/>
    <property type="evidence" value="ECO:0007669"/>
    <property type="project" value="TreeGrafter"/>
</dbReference>
<dbReference type="InterPro" id="IPR050223">
    <property type="entry name" value="D-isomer_2-hydroxyacid_DH"/>
</dbReference>
<dbReference type="Proteomes" id="UP000555448">
    <property type="component" value="Unassembled WGS sequence"/>
</dbReference>
<evidence type="ECO:0000259" key="6">
    <source>
        <dbReference type="Pfam" id="PF02826"/>
    </source>
</evidence>
<dbReference type="GO" id="GO:0016618">
    <property type="term" value="F:hydroxypyruvate reductase [NAD(P)H] activity"/>
    <property type="evidence" value="ECO:0007669"/>
    <property type="project" value="TreeGrafter"/>
</dbReference>
<dbReference type="EMBL" id="JACHLR010000001">
    <property type="protein sequence ID" value="MBB4857114.1"/>
    <property type="molecule type" value="Genomic_DNA"/>
</dbReference>
<dbReference type="InterPro" id="IPR006140">
    <property type="entry name" value="D-isomer_DH_NAD-bd"/>
</dbReference>
<evidence type="ECO:0000313" key="8">
    <source>
        <dbReference type="Proteomes" id="UP000555448"/>
    </source>
</evidence>
<evidence type="ECO:0000256" key="1">
    <source>
        <dbReference type="ARBA" id="ARBA00005854"/>
    </source>
</evidence>
<dbReference type="PANTHER" id="PTHR10996">
    <property type="entry name" value="2-HYDROXYACID DEHYDROGENASE-RELATED"/>
    <property type="match status" value="1"/>
</dbReference>
<feature type="domain" description="D-isomer specific 2-hydroxyacid dehydrogenase catalytic" evidence="5">
    <location>
        <begin position="21"/>
        <end position="335"/>
    </location>
</feature>
<keyword evidence="2 4" id="KW-0560">Oxidoreductase</keyword>
<dbReference type="Pfam" id="PF02826">
    <property type="entry name" value="2-Hacid_dh_C"/>
    <property type="match status" value="1"/>
</dbReference>
<comment type="similarity">
    <text evidence="1 4">Belongs to the D-isomer specific 2-hydroxyacid dehydrogenase family.</text>
</comment>
<feature type="domain" description="D-isomer specific 2-hydroxyacid dehydrogenase NAD-binding" evidence="6">
    <location>
        <begin position="125"/>
        <end position="304"/>
    </location>
</feature>
<dbReference type="PROSITE" id="PS00671">
    <property type="entry name" value="D_2_HYDROXYACID_DH_3"/>
    <property type="match status" value="1"/>
</dbReference>
<dbReference type="EC" id="1.1.1.26" evidence="7"/>
<dbReference type="RefSeq" id="WP_184242234.1">
    <property type="nucleotide sequence ID" value="NZ_JACHLR010000001.1"/>
</dbReference>
<evidence type="ECO:0000256" key="4">
    <source>
        <dbReference type="RuleBase" id="RU003719"/>
    </source>
</evidence>
<keyword evidence="8" id="KW-1185">Reference proteome</keyword>
<keyword evidence="3" id="KW-0520">NAD</keyword>
<dbReference type="InterPro" id="IPR006139">
    <property type="entry name" value="D-isomer_2_OHA_DH_cat_dom"/>
</dbReference>
<dbReference type="SUPFAM" id="SSF52283">
    <property type="entry name" value="Formate/glycerate dehydrogenase catalytic domain-like"/>
    <property type="match status" value="1"/>
</dbReference>
<dbReference type="AlphaFoldDB" id="A0A7W7K6F0"/>
<proteinExistence type="inferred from homology"/>
<reference evidence="7 8" key="1">
    <citation type="submission" date="2020-08" db="EMBL/GenBank/DDBJ databases">
        <title>Functional genomics of gut bacteria from endangered species of beetles.</title>
        <authorList>
            <person name="Carlos-Shanley C."/>
        </authorList>
    </citation>
    <scope>NUCLEOTIDE SEQUENCE [LARGE SCALE GENOMIC DNA]</scope>
    <source>
        <strain evidence="7 8">S00245</strain>
    </source>
</reference>
<dbReference type="InterPro" id="IPR029753">
    <property type="entry name" value="D-isomer_DH_CS"/>
</dbReference>
<dbReference type="PANTHER" id="PTHR10996:SF283">
    <property type="entry name" value="GLYOXYLATE_HYDROXYPYRUVATE REDUCTASE B"/>
    <property type="match status" value="1"/>
</dbReference>
<dbReference type="Pfam" id="PF00389">
    <property type="entry name" value="2-Hacid_dh"/>
    <property type="match status" value="1"/>
</dbReference>
<dbReference type="CDD" id="cd05301">
    <property type="entry name" value="GDH"/>
    <property type="match status" value="1"/>
</dbReference>
<name>A0A7W7K6F0_9SPHN</name>
<evidence type="ECO:0000256" key="3">
    <source>
        <dbReference type="ARBA" id="ARBA00023027"/>
    </source>
</evidence>
<evidence type="ECO:0000256" key="2">
    <source>
        <dbReference type="ARBA" id="ARBA00023002"/>
    </source>
</evidence>